<keyword evidence="3" id="KW-0804">Transcription</keyword>
<dbReference type="Gene3D" id="1.10.10.10">
    <property type="entry name" value="Winged helix-like DNA-binding domain superfamily/Winged helix DNA-binding domain"/>
    <property type="match status" value="1"/>
</dbReference>
<dbReference type="PANTHER" id="PTHR33154:SF33">
    <property type="entry name" value="TRANSCRIPTIONAL REPRESSOR SDPR"/>
    <property type="match status" value="1"/>
</dbReference>
<dbReference type="PANTHER" id="PTHR33154">
    <property type="entry name" value="TRANSCRIPTIONAL REGULATOR, ARSR FAMILY"/>
    <property type="match status" value="1"/>
</dbReference>
<gene>
    <name evidence="5" type="ORF">HL41_02515</name>
</gene>
<dbReference type="AlphaFoldDB" id="A0A075WSC1"/>
<dbReference type="InterPro" id="IPR051081">
    <property type="entry name" value="HTH_MetalResp_TranReg"/>
</dbReference>
<accession>A0A075WSC1</accession>
<dbReference type="STRING" id="289377.HL41_02515"/>
<keyword evidence="1" id="KW-0805">Transcription regulation</keyword>
<dbReference type="SUPFAM" id="SSF46785">
    <property type="entry name" value="Winged helix' DNA-binding domain"/>
    <property type="match status" value="1"/>
</dbReference>
<dbReference type="Proteomes" id="UP000028481">
    <property type="component" value="Chromosome"/>
</dbReference>
<name>A0A075WSC1_9BACT</name>
<dbReference type="PaxDb" id="289377-HL41_02515"/>
<dbReference type="SMART" id="SM00418">
    <property type="entry name" value="HTH_ARSR"/>
    <property type="match status" value="1"/>
</dbReference>
<organism evidence="5 6">
    <name type="scientific">Thermodesulfobacterium commune DSM 2178</name>
    <dbReference type="NCBI Taxonomy" id="289377"/>
    <lineage>
        <taxon>Bacteria</taxon>
        <taxon>Pseudomonadati</taxon>
        <taxon>Thermodesulfobacteriota</taxon>
        <taxon>Thermodesulfobacteria</taxon>
        <taxon>Thermodesulfobacteriales</taxon>
        <taxon>Thermodesulfobacteriaceae</taxon>
        <taxon>Thermodesulfobacterium</taxon>
    </lineage>
</organism>
<evidence type="ECO:0000256" key="1">
    <source>
        <dbReference type="ARBA" id="ARBA00023015"/>
    </source>
</evidence>
<evidence type="ECO:0000256" key="3">
    <source>
        <dbReference type="ARBA" id="ARBA00023163"/>
    </source>
</evidence>
<dbReference type="InterPro" id="IPR001845">
    <property type="entry name" value="HTH_ArsR_DNA-bd_dom"/>
</dbReference>
<dbReference type="InterPro" id="IPR036390">
    <property type="entry name" value="WH_DNA-bd_sf"/>
</dbReference>
<protein>
    <recommendedName>
        <fullName evidence="4">HTH arsR-type domain-containing protein</fullName>
    </recommendedName>
</protein>
<dbReference type="InterPro" id="IPR036388">
    <property type="entry name" value="WH-like_DNA-bd_sf"/>
</dbReference>
<dbReference type="PROSITE" id="PS50987">
    <property type="entry name" value="HTH_ARSR_2"/>
    <property type="match status" value="1"/>
</dbReference>
<dbReference type="Pfam" id="PF01022">
    <property type="entry name" value="HTH_5"/>
    <property type="match status" value="1"/>
</dbReference>
<keyword evidence="2" id="KW-0238">DNA-binding</keyword>
<evidence type="ECO:0000256" key="2">
    <source>
        <dbReference type="ARBA" id="ARBA00023125"/>
    </source>
</evidence>
<reference evidence="5 6" key="1">
    <citation type="journal article" date="2015" name="Genome Announc.">
        <title>Genome Sequence of a Sulfate-Reducing Thermophilic Bacterium, Thermodesulfobacterium commune DSM 2178T (Phylum Thermodesulfobacteria).</title>
        <authorList>
            <person name="Bhatnagar S."/>
            <person name="Badger J.H."/>
            <person name="Madupu R."/>
            <person name="Khouri H.M."/>
            <person name="O'Connor E.M."/>
            <person name="Robb F.T."/>
            <person name="Ward N.L."/>
            <person name="Eisen J.A."/>
        </authorList>
    </citation>
    <scope>NUCLEOTIDE SEQUENCE [LARGE SCALE GENOMIC DNA]</scope>
    <source>
        <strain evidence="5 6">DSM 2178</strain>
    </source>
</reference>
<dbReference type="NCBIfam" id="NF033788">
    <property type="entry name" value="HTH_metalloreg"/>
    <property type="match status" value="1"/>
</dbReference>
<evidence type="ECO:0000313" key="6">
    <source>
        <dbReference type="Proteomes" id="UP000028481"/>
    </source>
</evidence>
<keyword evidence="6" id="KW-1185">Reference proteome</keyword>
<evidence type="ECO:0000259" key="4">
    <source>
        <dbReference type="PROSITE" id="PS50987"/>
    </source>
</evidence>
<sequence>MYQFSKLFKALSDPTRLEIIVYLSIRPHCVCELVNLIGSSQPTISRHLQVLTEAGITSYQKTKSFIVYKLSPKDEFIAKVIKELLEEMKKQSLYTSLSAKTTLESEFVKPDR</sequence>
<feature type="domain" description="HTH arsR-type" evidence="4">
    <location>
        <begin position="1"/>
        <end position="92"/>
    </location>
</feature>
<dbReference type="GO" id="GO:0003677">
    <property type="term" value="F:DNA binding"/>
    <property type="evidence" value="ECO:0007669"/>
    <property type="project" value="UniProtKB-KW"/>
</dbReference>
<dbReference type="EMBL" id="CP008796">
    <property type="protein sequence ID" value="AIH03756.1"/>
    <property type="molecule type" value="Genomic_DNA"/>
</dbReference>
<dbReference type="KEGG" id="tcm:HL41_02515"/>
<dbReference type="HOGENOM" id="CLU_097806_3_1_0"/>
<dbReference type="InterPro" id="IPR011991">
    <property type="entry name" value="ArsR-like_HTH"/>
</dbReference>
<proteinExistence type="predicted"/>
<dbReference type="CDD" id="cd00090">
    <property type="entry name" value="HTH_ARSR"/>
    <property type="match status" value="1"/>
</dbReference>
<dbReference type="GO" id="GO:0003700">
    <property type="term" value="F:DNA-binding transcription factor activity"/>
    <property type="evidence" value="ECO:0007669"/>
    <property type="project" value="InterPro"/>
</dbReference>
<dbReference type="PRINTS" id="PR00778">
    <property type="entry name" value="HTHARSR"/>
</dbReference>
<dbReference type="eggNOG" id="COG0640">
    <property type="taxonomic scope" value="Bacteria"/>
</dbReference>
<evidence type="ECO:0000313" key="5">
    <source>
        <dbReference type="EMBL" id="AIH03756.1"/>
    </source>
</evidence>